<organism evidence="2 3">
    <name type="scientific">Ilex paraguariensis</name>
    <name type="common">yerba mate</name>
    <dbReference type="NCBI Taxonomy" id="185542"/>
    <lineage>
        <taxon>Eukaryota</taxon>
        <taxon>Viridiplantae</taxon>
        <taxon>Streptophyta</taxon>
        <taxon>Embryophyta</taxon>
        <taxon>Tracheophyta</taxon>
        <taxon>Spermatophyta</taxon>
        <taxon>Magnoliopsida</taxon>
        <taxon>eudicotyledons</taxon>
        <taxon>Gunneridae</taxon>
        <taxon>Pentapetalae</taxon>
        <taxon>asterids</taxon>
        <taxon>campanulids</taxon>
        <taxon>Aquifoliales</taxon>
        <taxon>Aquifoliaceae</taxon>
        <taxon>Ilex</taxon>
    </lineage>
</organism>
<gene>
    <name evidence="2" type="ORF">ILEXP_LOCUS42681</name>
</gene>
<feature type="transmembrane region" description="Helical" evidence="1">
    <location>
        <begin position="124"/>
        <end position="148"/>
    </location>
</feature>
<dbReference type="EMBL" id="CAUOFW020006124">
    <property type="protein sequence ID" value="CAK9172979.1"/>
    <property type="molecule type" value="Genomic_DNA"/>
</dbReference>
<reference evidence="2 3" key="1">
    <citation type="submission" date="2024-02" db="EMBL/GenBank/DDBJ databases">
        <authorList>
            <person name="Vignale AGUSTIN F."/>
            <person name="Sosa J E."/>
            <person name="Modenutti C."/>
        </authorList>
    </citation>
    <scope>NUCLEOTIDE SEQUENCE [LARGE SCALE GENOMIC DNA]</scope>
</reference>
<evidence type="ECO:0000256" key="1">
    <source>
        <dbReference type="SAM" id="Phobius"/>
    </source>
</evidence>
<keyword evidence="1" id="KW-0472">Membrane</keyword>
<proteinExistence type="predicted"/>
<keyword evidence="3" id="KW-1185">Reference proteome</keyword>
<evidence type="ECO:0000313" key="2">
    <source>
        <dbReference type="EMBL" id="CAK9172979.1"/>
    </source>
</evidence>
<accession>A0ABC8TZH8</accession>
<dbReference type="AlphaFoldDB" id="A0ABC8TZH8"/>
<dbReference type="Proteomes" id="UP001642360">
    <property type="component" value="Unassembled WGS sequence"/>
</dbReference>
<keyword evidence="1" id="KW-0812">Transmembrane</keyword>
<comment type="caution">
    <text evidence="2">The sequence shown here is derived from an EMBL/GenBank/DDBJ whole genome shotgun (WGS) entry which is preliminary data.</text>
</comment>
<keyword evidence="1" id="KW-1133">Transmembrane helix</keyword>
<evidence type="ECO:0000313" key="3">
    <source>
        <dbReference type="Proteomes" id="UP001642360"/>
    </source>
</evidence>
<sequence>MANAWNESEVLDGSDREEDMVIGVEFKTFQCETHQALREVQETLARLTTGSNQRGDSPMSRQPYSEWAEVFRECHPENPRRQLAYEDNSSEDEKDVEAILQNTRRGYKGEQDRQTFHVDLLNTFFLLFSFLVVVVMEYHMVVVISTIWSELKVVVQRKEQRRGWKGIYNRNW</sequence>
<name>A0ABC8TZH8_9AQUA</name>
<protein>
    <submittedName>
        <fullName evidence="2">Uncharacterized protein</fullName>
    </submittedName>
</protein>